<proteinExistence type="predicted"/>
<protein>
    <submittedName>
        <fullName evidence="1">Uncharacterized protein</fullName>
    </submittedName>
</protein>
<evidence type="ECO:0000313" key="1">
    <source>
        <dbReference type="EMBL" id="DAG00557.1"/>
    </source>
</evidence>
<sequence>MIALKYLATFRYKFSYTVKAYTNCILSCRPNISVRINLFKS</sequence>
<name>A0A8S5V1G0_9CAUD</name>
<accession>A0A8S5V1G0</accession>
<dbReference type="EMBL" id="BK016182">
    <property type="protein sequence ID" value="DAG00557.1"/>
    <property type="molecule type" value="Genomic_DNA"/>
</dbReference>
<organism evidence="1">
    <name type="scientific">Myoviridae sp. ctJ2i1</name>
    <dbReference type="NCBI Taxonomy" id="2825079"/>
    <lineage>
        <taxon>Viruses</taxon>
        <taxon>Duplodnaviria</taxon>
        <taxon>Heunggongvirae</taxon>
        <taxon>Uroviricota</taxon>
        <taxon>Caudoviricetes</taxon>
    </lineage>
</organism>
<reference evidence="1" key="1">
    <citation type="journal article" date="2021" name="Proc. Natl. Acad. Sci. U.S.A.">
        <title>A Catalog of Tens of Thousands of Viruses from Human Metagenomes Reveals Hidden Associations with Chronic Diseases.</title>
        <authorList>
            <person name="Tisza M.J."/>
            <person name="Buck C.B."/>
        </authorList>
    </citation>
    <scope>NUCLEOTIDE SEQUENCE</scope>
    <source>
        <strain evidence="1">CtJ2i1</strain>
    </source>
</reference>